<evidence type="ECO:0000313" key="2">
    <source>
        <dbReference type="EMBL" id="KDN13790.1"/>
    </source>
</evidence>
<sequence length="301" mass="32616">MADVAQGNQAGHTAVDNNELQQRSGFDRNHNYIEEDIKRIDRIKSRVCNGGMSSEACTQAVLTDIKKSNDQALKHLIDVLTFIPAVGYVDSGSILINGQSLSGDEVNRLWGALGFVSFGYGQKLNTAGKTLGKIWRAIKPGEDLVTSTGHVIKNAEANAIKSESRGVGKDAGKEAAKAGKGANGTNTEKLTGGAARAEKFSNNWPTGNLDEVIEKFAGVNPIITITEKGKRIYTNPTTGIQVVEDMTGNYFRIYNPNISGKRAYMDLNGNIPNNKLLENGKQAGRSQGEYNEVTHFNIKRK</sequence>
<dbReference type="EMBL" id="JFZV01000023">
    <property type="protein sequence ID" value="KDN13790.1"/>
    <property type="molecule type" value="Genomic_DNA"/>
</dbReference>
<accession>A0A836MPB9</accession>
<proteinExistence type="predicted"/>
<feature type="region of interest" description="Disordered" evidence="1">
    <location>
        <begin position="1"/>
        <end position="21"/>
    </location>
</feature>
<protein>
    <submittedName>
        <fullName evidence="2">Uncharacterized protein</fullName>
    </submittedName>
</protein>
<reference evidence="2 3" key="1">
    <citation type="submission" date="2014-03" db="EMBL/GenBank/DDBJ databases">
        <title>The genomes of two eusocial bee gut symbionts.</title>
        <authorList>
            <person name="Kwong W.K."/>
            <person name="Engel P."/>
            <person name="Koch H."/>
            <person name="Moran N.A."/>
        </authorList>
    </citation>
    <scope>NUCLEOTIDE SEQUENCE [LARGE SCALE GENOMIC DNA]</scope>
    <source>
        <strain evidence="3">wkB29</strain>
    </source>
</reference>
<keyword evidence="3" id="KW-1185">Reference proteome</keyword>
<comment type="caution">
    <text evidence="2">The sequence shown here is derived from an EMBL/GenBank/DDBJ whole genome shotgun (WGS) entry which is preliminary data.</text>
</comment>
<feature type="compositionally biased region" description="Basic and acidic residues" evidence="1">
    <location>
        <begin position="163"/>
        <end position="177"/>
    </location>
</feature>
<feature type="region of interest" description="Disordered" evidence="1">
    <location>
        <begin position="163"/>
        <end position="189"/>
    </location>
</feature>
<dbReference type="Proteomes" id="UP000027170">
    <property type="component" value="Unassembled WGS sequence"/>
</dbReference>
<evidence type="ECO:0000313" key="3">
    <source>
        <dbReference type="Proteomes" id="UP000027170"/>
    </source>
</evidence>
<gene>
    <name evidence="2" type="ORF">SALWKB29_2181</name>
</gene>
<evidence type="ECO:0000256" key="1">
    <source>
        <dbReference type="SAM" id="MobiDB-lite"/>
    </source>
</evidence>
<name>A0A836MPB9_9NEIS</name>
<dbReference type="AlphaFoldDB" id="A0A836MPB9"/>
<organism evidence="2 3">
    <name type="scientific">Snodgrassella communis</name>
    <dbReference type="NCBI Taxonomy" id="2946699"/>
    <lineage>
        <taxon>Bacteria</taxon>
        <taxon>Pseudomonadati</taxon>
        <taxon>Pseudomonadota</taxon>
        <taxon>Betaproteobacteria</taxon>
        <taxon>Neisseriales</taxon>
        <taxon>Neisseriaceae</taxon>
        <taxon>Snodgrassella</taxon>
    </lineage>
</organism>